<comment type="caution">
    <text evidence="2">The sequence shown here is derived from an EMBL/GenBank/DDBJ whole genome shotgun (WGS) entry which is preliminary data.</text>
</comment>
<evidence type="ECO:0000313" key="2">
    <source>
        <dbReference type="EMBL" id="KAF2434245.1"/>
    </source>
</evidence>
<keyword evidence="3" id="KW-1185">Reference proteome</keyword>
<feature type="compositionally biased region" description="Basic and acidic residues" evidence="1">
    <location>
        <begin position="142"/>
        <end position="154"/>
    </location>
</feature>
<feature type="compositionally biased region" description="Polar residues" evidence="1">
    <location>
        <begin position="309"/>
        <end position="329"/>
    </location>
</feature>
<protein>
    <submittedName>
        <fullName evidence="2">Uncharacterized protein</fullName>
    </submittedName>
</protein>
<dbReference type="EMBL" id="MU007017">
    <property type="protein sequence ID" value="KAF2434245.1"/>
    <property type="molecule type" value="Genomic_DNA"/>
</dbReference>
<proteinExistence type="predicted"/>
<feature type="region of interest" description="Disordered" evidence="1">
    <location>
        <begin position="1"/>
        <end position="167"/>
    </location>
</feature>
<feature type="compositionally biased region" description="Basic residues" evidence="1">
    <location>
        <begin position="296"/>
        <end position="305"/>
    </location>
</feature>
<dbReference type="OrthoDB" id="2402960at2759"/>
<accession>A0A9P4NXJ4</accession>
<reference evidence="2" key="1">
    <citation type="journal article" date="2020" name="Stud. Mycol.">
        <title>101 Dothideomycetes genomes: a test case for predicting lifestyles and emergence of pathogens.</title>
        <authorList>
            <person name="Haridas S."/>
            <person name="Albert R."/>
            <person name="Binder M."/>
            <person name="Bloem J."/>
            <person name="Labutti K."/>
            <person name="Salamov A."/>
            <person name="Andreopoulos B."/>
            <person name="Baker S."/>
            <person name="Barry K."/>
            <person name="Bills G."/>
            <person name="Bluhm B."/>
            <person name="Cannon C."/>
            <person name="Castanera R."/>
            <person name="Culley D."/>
            <person name="Daum C."/>
            <person name="Ezra D."/>
            <person name="Gonzalez J."/>
            <person name="Henrissat B."/>
            <person name="Kuo A."/>
            <person name="Liang C."/>
            <person name="Lipzen A."/>
            <person name="Lutzoni F."/>
            <person name="Magnuson J."/>
            <person name="Mondo S."/>
            <person name="Nolan M."/>
            <person name="Ohm R."/>
            <person name="Pangilinan J."/>
            <person name="Park H.-J."/>
            <person name="Ramirez L."/>
            <person name="Alfaro M."/>
            <person name="Sun H."/>
            <person name="Tritt A."/>
            <person name="Yoshinaga Y."/>
            <person name="Zwiers L.-H."/>
            <person name="Turgeon B."/>
            <person name="Goodwin S."/>
            <person name="Spatafora J."/>
            <person name="Crous P."/>
            <person name="Grigoriev I."/>
        </authorList>
    </citation>
    <scope>NUCLEOTIDE SEQUENCE</scope>
    <source>
        <strain evidence="2">CBS 130266</strain>
    </source>
</reference>
<evidence type="ECO:0000256" key="1">
    <source>
        <dbReference type="SAM" id="MobiDB-lite"/>
    </source>
</evidence>
<dbReference type="Proteomes" id="UP000800235">
    <property type="component" value="Unassembled WGS sequence"/>
</dbReference>
<feature type="compositionally biased region" description="Basic and acidic residues" evidence="1">
    <location>
        <begin position="208"/>
        <end position="225"/>
    </location>
</feature>
<sequence length="405" mass="43594">MESSRHAPKPAAVSPPAAAPPPPAEPFTHVEETHVPVYPMDPLLDEFAQTRPPDDLFDDDFTPITESEAVHDPPPPTIQEQEQPQFLREPPKGPRGRGGRRDGDRGGASGGRNSPPRVALQAKPEGEVAAEEESVDSAATPKVERKEGAVRGDRSGTGGVKKAKLTETELADRIAAMSLKNAALLEAHTRSQRDQESFEANEAIAQQRRKEERANRQQMMGEREKNRQRKLQAVGGREWDTEKNEEDFRDTANDRKARRGAHGGIGGSRHASAASEQGEDLIPGFQIKGSAERGRGRGRGGRGRGRGGNDSSAPHTPRQQPQAPPSTSDFPDLPATTKKTEETKAHTPLTFPNKAKAAPKESGTPATAKTDAKPKLPHQASFGLSSPAGEKKSWADQVEGVTSPT</sequence>
<dbReference type="AlphaFoldDB" id="A0A9P4NXJ4"/>
<gene>
    <name evidence="2" type="ORF">EJ08DRAFT_646678</name>
</gene>
<organism evidence="2 3">
    <name type="scientific">Tothia fuscella</name>
    <dbReference type="NCBI Taxonomy" id="1048955"/>
    <lineage>
        <taxon>Eukaryota</taxon>
        <taxon>Fungi</taxon>
        <taxon>Dikarya</taxon>
        <taxon>Ascomycota</taxon>
        <taxon>Pezizomycotina</taxon>
        <taxon>Dothideomycetes</taxon>
        <taxon>Pleosporomycetidae</taxon>
        <taxon>Venturiales</taxon>
        <taxon>Cylindrosympodiaceae</taxon>
        <taxon>Tothia</taxon>
    </lineage>
</organism>
<name>A0A9P4NXJ4_9PEZI</name>
<evidence type="ECO:0000313" key="3">
    <source>
        <dbReference type="Proteomes" id="UP000800235"/>
    </source>
</evidence>
<feature type="region of interest" description="Disordered" evidence="1">
    <location>
        <begin position="188"/>
        <end position="405"/>
    </location>
</feature>